<dbReference type="GO" id="GO:0009252">
    <property type="term" value="P:peptidoglycan biosynthetic process"/>
    <property type="evidence" value="ECO:0007669"/>
    <property type="project" value="UniProtKB-UniRule"/>
</dbReference>
<dbReference type="AlphaFoldDB" id="A0A192H2Z3"/>
<dbReference type="SUPFAM" id="SSF63418">
    <property type="entry name" value="MurE/MurF N-terminal domain"/>
    <property type="match status" value="1"/>
</dbReference>
<evidence type="ECO:0000256" key="1">
    <source>
        <dbReference type="ARBA" id="ARBA00022490"/>
    </source>
</evidence>
<evidence type="ECO:0000256" key="8">
    <source>
        <dbReference type="ARBA" id="ARBA00023306"/>
    </source>
</evidence>
<gene>
    <name evidence="10" type="primary">murF</name>
    <name evidence="15" type="ORF">AYR53_05720</name>
</gene>
<dbReference type="InterPro" id="IPR035911">
    <property type="entry name" value="MurE/MurF_N"/>
</dbReference>
<dbReference type="UniPathway" id="UPA00219"/>
<dbReference type="Pfam" id="PF02875">
    <property type="entry name" value="Mur_ligase_C"/>
    <property type="match status" value="1"/>
</dbReference>
<organism evidence="15 16">
    <name type="scientific">Loigolactobacillus backii</name>
    <dbReference type="NCBI Taxonomy" id="375175"/>
    <lineage>
        <taxon>Bacteria</taxon>
        <taxon>Bacillati</taxon>
        <taxon>Bacillota</taxon>
        <taxon>Bacilli</taxon>
        <taxon>Lactobacillales</taxon>
        <taxon>Lactobacillaceae</taxon>
        <taxon>Loigolactobacillus</taxon>
    </lineage>
</organism>
<feature type="domain" description="Mur ligase central" evidence="14">
    <location>
        <begin position="109"/>
        <end position="293"/>
    </location>
</feature>
<dbReference type="GO" id="GO:0071555">
    <property type="term" value="P:cell wall organization"/>
    <property type="evidence" value="ECO:0007669"/>
    <property type="project" value="UniProtKB-KW"/>
</dbReference>
<dbReference type="InterPro" id="IPR051046">
    <property type="entry name" value="MurCDEF_CellWall_CoF430Synth"/>
</dbReference>
<keyword evidence="5 10" id="KW-0067">ATP-binding</keyword>
<evidence type="ECO:0000256" key="7">
    <source>
        <dbReference type="ARBA" id="ARBA00022984"/>
    </source>
</evidence>
<accession>A0A192H2Z3</accession>
<evidence type="ECO:0000256" key="2">
    <source>
        <dbReference type="ARBA" id="ARBA00022598"/>
    </source>
</evidence>
<dbReference type="Proteomes" id="UP000078582">
    <property type="component" value="Chromosome"/>
</dbReference>
<sequence length="459" mass="50706">MKMQLAEIANAVQAKNDISQWAGTEISSVAFDSRKLTSGALFIPLVGANDGHDYLANAREHGAVATFWQSGHVGEPTDFPVLEVADPLKALQKLAQYYLVKVNPRVIAVTGSDGKTTTKDMIAAILSQRFNVHKTQGNYNNEIGVPTTILSMETNTEILVLEMGMDRPGQLDFLSQLVEPDITLITMIGEAHIEFFGTRDKIADAKMEITNGLKEDGYFIYNGDEPLLRQRAKSVSQNQLTFGNKKSDDLCAMTIETTKDQTSFTLATYPEMMFTIPLLGAYNVNNAMAAISVGQILRIKPEEMRTALAHFSLTKNRTQWLTGAKGESILSDIYNANPTAMKAVLTAFQEVPVTGRRIAVLGDMLELGDQSATLHRSVATAIRPDKLTGIYLYGDEIKPLADELKRNPTYQEHVHYFKKTEKQLMISELVAQIHPDDAVLLKASNGMHLDEVLKQLELA</sequence>
<evidence type="ECO:0000256" key="4">
    <source>
        <dbReference type="ARBA" id="ARBA00022741"/>
    </source>
</evidence>
<dbReference type="HAMAP" id="MF_02019">
    <property type="entry name" value="MurF"/>
    <property type="match status" value="1"/>
</dbReference>
<evidence type="ECO:0000256" key="11">
    <source>
        <dbReference type="RuleBase" id="RU004136"/>
    </source>
</evidence>
<evidence type="ECO:0000313" key="15">
    <source>
        <dbReference type="EMBL" id="ANK62321.1"/>
    </source>
</evidence>
<protein>
    <recommendedName>
        <fullName evidence="10 11">UDP-N-acetylmuramoyl-tripeptide--D-alanyl-D-alanine ligase</fullName>
        <ecNumber evidence="10 11">6.3.2.10</ecNumber>
    </recommendedName>
    <alternativeName>
        <fullName evidence="10">D-alanyl-D-alanine-adding enzyme</fullName>
    </alternativeName>
</protein>
<name>A0A192H2Z3_9LACO</name>
<comment type="function">
    <text evidence="10 11">Involved in cell wall formation. Catalyzes the final step in the synthesis of UDP-N-acetylmuramoyl-pentapeptide, the precursor of murein.</text>
</comment>
<proteinExistence type="inferred from homology"/>
<dbReference type="InterPro" id="IPR013221">
    <property type="entry name" value="Mur_ligase_cen"/>
</dbReference>
<keyword evidence="7 10" id="KW-0573">Peptidoglycan synthesis</keyword>
<keyword evidence="4 10" id="KW-0547">Nucleotide-binding</keyword>
<comment type="catalytic activity">
    <reaction evidence="10">
        <text>UDP-N-acetyl-alpha-D-muramoyl-L-alanyl-gamma-D-glutamyl-L-lysine + D-alanyl-D-alanine + ATP = UDP-N-acetyl-alpha-D-muramoyl-L-alanyl-gamma-D-glutamyl-L-lysyl-D-alanyl-D-alanine + ADP + phosphate + H(+)</text>
        <dbReference type="Rhea" id="RHEA:16085"/>
        <dbReference type="ChEBI" id="CHEBI:15378"/>
        <dbReference type="ChEBI" id="CHEBI:30616"/>
        <dbReference type="ChEBI" id="CHEBI:43474"/>
        <dbReference type="ChEBI" id="CHEBI:57822"/>
        <dbReference type="ChEBI" id="CHEBI:70758"/>
        <dbReference type="ChEBI" id="CHEBI:83903"/>
        <dbReference type="ChEBI" id="CHEBI:456216"/>
        <dbReference type="EC" id="6.3.2.10"/>
    </reaction>
</comment>
<keyword evidence="6 10" id="KW-0133">Cell shape</keyword>
<dbReference type="InterPro" id="IPR004101">
    <property type="entry name" value="Mur_ligase_C"/>
</dbReference>
<dbReference type="SUPFAM" id="SSF53623">
    <property type="entry name" value="MurD-like peptide ligases, catalytic domain"/>
    <property type="match status" value="1"/>
</dbReference>
<dbReference type="OrthoDB" id="9801978at2"/>
<dbReference type="EMBL" id="CP014873">
    <property type="protein sequence ID" value="ANK62321.1"/>
    <property type="molecule type" value="Genomic_DNA"/>
</dbReference>
<evidence type="ECO:0000256" key="9">
    <source>
        <dbReference type="ARBA" id="ARBA00023316"/>
    </source>
</evidence>
<keyword evidence="16" id="KW-1185">Reference proteome</keyword>
<evidence type="ECO:0000256" key="10">
    <source>
        <dbReference type="HAMAP-Rule" id="MF_02019"/>
    </source>
</evidence>
<evidence type="ECO:0000256" key="3">
    <source>
        <dbReference type="ARBA" id="ARBA00022618"/>
    </source>
</evidence>
<evidence type="ECO:0000259" key="14">
    <source>
        <dbReference type="Pfam" id="PF08245"/>
    </source>
</evidence>
<dbReference type="STRING" id="375175.AYR53_05720"/>
<feature type="domain" description="Mur ligase N-terminal catalytic" evidence="12">
    <location>
        <begin position="25"/>
        <end position="97"/>
    </location>
</feature>
<reference evidence="15 16" key="1">
    <citation type="submission" date="2016-03" db="EMBL/GenBank/DDBJ databases">
        <title>Pediococcus and Lactobacillus from brewery environment - whole genome sequencing and assembly.</title>
        <authorList>
            <person name="Behr J."/>
            <person name="Geissler A.J."/>
            <person name="Vogel R.F."/>
        </authorList>
    </citation>
    <scope>NUCLEOTIDE SEQUENCE [LARGE SCALE GENOMIC DNA]</scope>
    <source>
        <strain evidence="15 16">TMW 1.1989</strain>
    </source>
</reference>
<dbReference type="Gene3D" id="3.90.190.20">
    <property type="entry name" value="Mur ligase, C-terminal domain"/>
    <property type="match status" value="1"/>
</dbReference>
<keyword evidence="9 10" id="KW-0961">Cell wall biogenesis/degradation</keyword>
<evidence type="ECO:0000259" key="13">
    <source>
        <dbReference type="Pfam" id="PF02875"/>
    </source>
</evidence>
<dbReference type="Pfam" id="PF01225">
    <property type="entry name" value="Mur_ligase"/>
    <property type="match status" value="1"/>
</dbReference>
<dbReference type="Gene3D" id="3.40.1190.10">
    <property type="entry name" value="Mur-like, catalytic domain"/>
    <property type="match status" value="1"/>
</dbReference>
<dbReference type="Gene3D" id="3.40.1390.10">
    <property type="entry name" value="MurE/MurF, N-terminal domain"/>
    <property type="match status" value="1"/>
</dbReference>
<dbReference type="RefSeq" id="WP_068281169.1">
    <property type="nucleotide sequence ID" value="NZ_CP014873.1"/>
</dbReference>
<evidence type="ECO:0000259" key="12">
    <source>
        <dbReference type="Pfam" id="PF01225"/>
    </source>
</evidence>
<evidence type="ECO:0000313" key="16">
    <source>
        <dbReference type="Proteomes" id="UP000078582"/>
    </source>
</evidence>
<comment type="subcellular location">
    <subcellularLocation>
        <location evidence="10 11">Cytoplasm</location>
    </subcellularLocation>
</comment>
<comment type="similarity">
    <text evidence="10">Belongs to the MurCDEF family. MurF subfamily.</text>
</comment>
<dbReference type="InterPro" id="IPR036565">
    <property type="entry name" value="Mur-like_cat_sf"/>
</dbReference>
<dbReference type="PANTHER" id="PTHR43024">
    <property type="entry name" value="UDP-N-ACETYLMURAMOYL-TRIPEPTIDE--D-ALANYL-D-ALANINE LIGASE"/>
    <property type="match status" value="1"/>
</dbReference>
<dbReference type="PANTHER" id="PTHR43024:SF1">
    <property type="entry name" value="UDP-N-ACETYLMURAMOYL-TRIPEPTIDE--D-ALANYL-D-ALANINE LIGASE"/>
    <property type="match status" value="1"/>
</dbReference>
<dbReference type="NCBIfam" id="TIGR01143">
    <property type="entry name" value="murF"/>
    <property type="match status" value="1"/>
</dbReference>
<feature type="domain" description="Mur ligase C-terminal" evidence="13">
    <location>
        <begin position="317"/>
        <end position="444"/>
    </location>
</feature>
<evidence type="ECO:0000256" key="5">
    <source>
        <dbReference type="ARBA" id="ARBA00022840"/>
    </source>
</evidence>
<dbReference type="GO" id="GO:0008360">
    <property type="term" value="P:regulation of cell shape"/>
    <property type="evidence" value="ECO:0007669"/>
    <property type="project" value="UniProtKB-KW"/>
</dbReference>
<dbReference type="InterPro" id="IPR036615">
    <property type="entry name" value="Mur_ligase_C_dom_sf"/>
</dbReference>
<dbReference type="Pfam" id="PF08245">
    <property type="entry name" value="Mur_ligase_M"/>
    <property type="match status" value="1"/>
</dbReference>
<dbReference type="GeneID" id="42981746"/>
<keyword evidence="1 10" id="KW-0963">Cytoplasm</keyword>
<keyword evidence="3 10" id="KW-0132">Cell division</keyword>
<dbReference type="SUPFAM" id="SSF53244">
    <property type="entry name" value="MurD-like peptide ligases, peptide-binding domain"/>
    <property type="match status" value="1"/>
</dbReference>
<dbReference type="GO" id="GO:0005524">
    <property type="term" value="F:ATP binding"/>
    <property type="evidence" value="ECO:0007669"/>
    <property type="project" value="UniProtKB-UniRule"/>
</dbReference>
<dbReference type="InterPro" id="IPR005863">
    <property type="entry name" value="UDP-N-AcMur_synth"/>
</dbReference>
<dbReference type="GO" id="GO:0047480">
    <property type="term" value="F:UDP-N-acetylmuramoyl-tripeptide-D-alanyl-D-alanine ligase activity"/>
    <property type="evidence" value="ECO:0007669"/>
    <property type="project" value="UniProtKB-UniRule"/>
</dbReference>
<dbReference type="InterPro" id="IPR000713">
    <property type="entry name" value="Mur_ligase_N"/>
</dbReference>
<comment type="catalytic activity">
    <reaction evidence="11">
        <text>D-alanyl-D-alanine + UDP-N-acetyl-alpha-D-muramoyl-L-alanyl-gamma-D-glutamyl-meso-2,6-diaminopimelate + ATP = UDP-N-acetyl-alpha-D-muramoyl-L-alanyl-gamma-D-glutamyl-meso-2,6-diaminopimeloyl-D-alanyl-D-alanine + ADP + phosphate + H(+)</text>
        <dbReference type="Rhea" id="RHEA:28374"/>
        <dbReference type="ChEBI" id="CHEBI:15378"/>
        <dbReference type="ChEBI" id="CHEBI:30616"/>
        <dbReference type="ChEBI" id="CHEBI:43474"/>
        <dbReference type="ChEBI" id="CHEBI:57822"/>
        <dbReference type="ChEBI" id="CHEBI:61386"/>
        <dbReference type="ChEBI" id="CHEBI:83905"/>
        <dbReference type="ChEBI" id="CHEBI:456216"/>
        <dbReference type="EC" id="6.3.2.10"/>
    </reaction>
</comment>
<dbReference type="EC" id="6.3.2.10" evidence="10 11"/>
<comment type="pathway">
    <text evidence="10 11">Cell wall biogenesis; peptidoglycan biosynthesis.</text>
</comment>
<feature type="binding site" evidence="10">
    <location>
        <begin position="111"/>
        <end position="117"/>
    </location>
    <ligand>
        <name>ATP</name>
        <dbReference type="ChEBI" id="CHEBI:30616"/>
    </ligand>
</feature>
<dbReference type="GO" id="GO:0051301">
    <property type="term" value="P:cell division"/>
    <property type="evidence" value="ECO:0007669"/>
    <property type="project" value="UniProtKB-KW"/>
</dbReference>
<keyword evidence="8 10" id="KW-0131">Cell cycle</keyword>
<dbReference type="GO" id="GO:0005737">
    <property type="term" value="C:cytoplasm"/>
    <property type="evidence" value="ECO:0007669"/>
    <property type="project" value="UniProtKB-SubCell"/>
</dbReference>
<evidence type="ECO:0000256" key="6">
    <source>
        <dbReference type="ARBA" id="ARBA00022960"/>
    </source>
</evidence>
<keyword evidence="2 10" id="KW-0436">Ligase</keyword>